<comment type="caution">
    <text evidence="1">The sequence shown here is derived from an EMBL/GenBank/DDBJ whole genome shotgun (WGS) entry which is preliminary data.</text>
</comment>
<accession>A0A9X5E8U3</accession>
<dbReference type="EMBL" id="JTJC03000007">
    <property type="protein sequence ID" value="NHC37299.1"/>
    <property type="molecule type" value="Genomic_DNA"/>
</dbReference>
<evidence type="ECO:0000313" key="2">
    <source>
        <dbReference type="Proteomes" id="UP000031532"/>
    </source>
</evidence>
<name>A0A9X5E8U3_9CYAN</name>
<organism evidence="1 2">
    <name type="scientific">Scytonema millei VB511283</name>
    <dbReference type="NCBI Taxonomy" id="1245923"/>
    <lineage>
        <taxon>Bacteria</taxon>
        <taxon>Bacillati</taxon>
        <taxon>Cyanobacteriota</taxon>
        <taxon>Cyanophyceae</taxon>
        <taxon>Nostocales</taxon>
        <taxon>Scytonemataceae</taxon>
        <taxon>Scytonema</taxon>
    </lineage>
</organism>
<keyword evidence="2" id="KW-1185">Reference proteome</keyword>
<dbReference type="RefSeq" id="WP_132867467.1">
    <property type="nucleotide sequence ID" value="NZ_JTJC03000007.1"/>
</dbReference>
<dbReference type="AlphaFoldDB" id="A0A9X5E8U3"/>
<protein>
    <submittedName>
        <fullName evidence="1">Uncharacterized protein</fullName>
    </submittedName>
</protein>
<gene>
    <name evidence="1" type="ORF">QH73_0022110</name>
</gene>
<sequence>MSRKTSEIGKPLPVSIFSLLSNNQQLATDRQSPTTNYQLYLSGETLSWLSASRLTHSRFSAVICY</sequence>
<reference evidence="1 2" key="1">
    <citation type="journal article" date="2015" name="Genome Announc.">
        <title>Draft Genome Sequence of the Terrestrial Cyanobacterium Scytonema millei VB511283, Isolated from Eastern India.</title>
        <authorList>
            <person name="Sen D."/>
            <person name="Chandrababunaidu M.M."/>
            <person name="Singh D."/>
            <person name="Sanghi N."/>
            <person name="Ghorai A."/>
            <person name="Mishra G.P."/>
            <person name="Madduluri M."/>
            <person name="Adhikary S.P."/>
            <person name="Tripathy S."/>
        </authorList>
    </citation>
    <scope>NUCLEOTIDE SEQUENCE [LARGE SCALE GENOMIC DNA]</scope>
    <source>
        <strain evidence="1 2">VB511283</strain>
    </source>
</reference>
<evidence type="ECO:0000313" key="1">
    <source>
        <dbReference type="EMBL" id="NHC37299.1"/>
    </source>
</evidence>
<dbReference type="Proteomes" id="UP000031532">
    <property type="component" value="Unassembled WGS sequence"/>
</dbReference>
<proteinExistence type="predicted"/>